<evidence type="ECO:0000313" key="3">
    <source>
        <dbReference type="Proteomes" id="UP000008177"/>
    </source>
</evidence>
<feature type="chain" id="PRO_5003440603" description="Secreted protein" evidence="1">
    <location>
        <begin position="19"/>
        <end position="97"/>
    </location>
</feature>
<dbReference type="EMBL" id="FQ790337">
    <property type="protein sequence ID" value="CCD51685.1"/>
    <property type="molecule type" value="Genomic_DNA"/>
</dbReference>
<dbReference type="InParanoid" id="G2YIZ8"/>
<reference evidence="3" key="1">
    <citation type="journal article" date="2011" name="PLoS Genet.">
        <title>Genomic analysis of the necrotrophic fungal pathogens Sclerotinia sclerotiorum and Botrytis cinerea.</title>
        <authorList>
            <person name="Amselem J."/>
            <person name="Cuomo C.A."/>
            <person name="van Kan J.A."/>
            <person name="Viaud M."/>
            <person name="Benito E.P."/>
            <person name="Couloux A."/>
            <person name="Coutinho P.M."/>
            <person name="de Vries R.P."/>
            <person name="Dyer P.S."/>
            <person name="Fillinger S."/>
            <person name="Fournier E."/>
            <person name="Gout L."/>
            <person name="Hahn M."/>
            <person name="Kohn L."/>
            <person name="Lapalu N."/>
            <person name="Plummer K.M."/>
            <person name="Pradier J.M."/>
            <person name="Quevillon E."/>
            <person name="Sharon A."/>
            <person name="Simon A."/>
            <person name="ten Have A."/>
            <person name="Tudzynski B."/>
            <person name="Tudzynski P."/>
            <person name="Wincker P."/>
            <person name="Andrew M."/>
            <person name="Anthouard V."/>
            <person name="Beever R.E."/>
            <person name="Beffa R."/>
            <person name="Benoit I."/>
            <person name="Bouzid O."/>
            <person name="Brault B."/>
            <person name="Chen Z."/>
            <person name="Choquer M."/>
            <person name="Collemare J."/>
            <person name="Cotton P."/>
            <person name="Danchin E.G."/>
            <person name="Da Silva C."/>
            <person name="Gautier A."/>
            <person name="Giraud C."/>
            <person name="Giraud T."/>
            <person name="Gonzalez C."/>
            <person name="Grossetete S."/>
            <person name="Guldener U."/>
            <person name="Henrissat B."/>
            <person name="Howlett B.J."/>
            <person name="Kodira C."/>
            <person name="Kretschmer M."/>
            <person name="Lappartient A."/>
            <person name="Leroch M."/>
            <person name="Levis C."/>
            <person name="Mauceli E."/>
            <person name="Neuveglise C."/>
            <person name="Oeser B."/>
            <person name="Pearson M."/>
            <person name="Poulain J."/>
            <person name="Poussereau N."/>
            <person name="Quesneville H."/>
            <person name="Rascle C."/>
            <person name="Schumacher J."/>
            <person name="Segurens B."/>
            <person name="Sexton A."/>
            <person name="Silva E."/>
            <person name="Sirven C."/>
            <person name="Soanes D.M."/>
            <person name="Talbot N.J."/>
            <person name="Templeton M."/>
            <person name="Yandava C."/>
            <person name="Yarden O."/>
            <person name="Zeng Q."/>
            <person name="Rollins J.A."/>
            <person name="Lebrun M.H."/>
            <person name="Dickman M."/>
        </authorList>
    </citation>
    <scope>NUCLEOTIDE SEQUENCE [LARGE SCALE GENOMIC DNA]</scope>
    <source>
        <strain evidence="3">T4</strain>
    </source>
</reference>
<organism evidence="2 3">
    <name type="scientific">Botryotinia fuckeliana (strain T4)</name>
    <name type="common">Noble rot fungus</name>
    <name type="synonym">Botrytis cinerea</name>
    <dbReference type="NCBI Taxonomy" id="999810"/>
    <lineage>
        <taxon>Eukaryota</taxon>
        <taxon>Fungi</taxon>
        <taxon>Dikarya</taxon>
        <taxon>Ascomycota</taxon>
        <taxon>Pezizomycotina</taxon>
        <taxon>Leotiomycetes</taxon>
        <taxon>Helotiales</taxon>
        <taxon>Sclerotiniaceae</taxon>
        <taxon>Botrytis</taxon>
    </lineage>
</organism>
<accession>G2YIZ8</accession>
<name>G2YIZ8_BOTF4</name>
<protein>
    <recommendedName>
        <fullName evidence="4">Secreted protein</fullName>
    </recommendedName>
</protein>
<dbReference type="Proteomes" id="UP000008177">
    <property type="component" value="Unplaced contigs"/>
</dbReference>
<dbReference type="AlphaFoldDB" id="G2YIZ8"/>
<sequence>MPCFVFLLVRHAVGISIGLGYNAVVNPSLAPNINVVSPANQMNQASEWMTAQSREQQAKCTVIGSKGRRETVVLASNGMPPPFSREKTFSLFLRAKK</sequence>
<proteinExistence type="predicted"/>
<gene>
    <name evidence="2" type="ORF">BofuT4_uP019910.1</name>
</gene>
<keyword evidence="1" id="KW-0732">Signal</keyword>
<evidence type="ECO:0008006" key="4">
    <source>
        <dbReference type="Google" id="ProtNLM"/>
    </source>
</evidence>
<dbReference type="HOGENOM" id="CLU_2346455_0_0_1"/>
<feature type="signal peptide" evidence="1">
    <location>
        <begin position="1"/>
        <end position="18"/>
    </location>
</feature>
<evidence type="ECO:0000313" key="2">
    <source>
        <dbReference type="EMBL" id="CCD51685.1"/>
    </source>
</evidence>
<evidence type="ECO:0000256" key="1">
    <source>
        <dbReference type="SAM" id="SignalP"/>
    </source>
</evidence>